<dbReference type="EMBL" id="BLJY01000009">
    <property type="protein sequence ID" value="GFF19038.1"/>
    <property type="molecule type" value="Genomic_DNA"/>
</dbReference>
<protein>
    <submittedName>
        <fullName evidence="1">Uncharacterized protein</fullName>
    </submittedName>
</protein>
<dbReference type="OrthoDB" id="4402936at2759"/>
<dbReference type="Proteomes" id="UP000452235">
    <property type="component" value="Unassembled WGS sequence"/>
</dbReference>
<comment type="caution">
    <text evidence="1">The sequence shown here is derived from an EMBL/GenBank/DDBJ whole genome shotgun (WGS) entry which is preliminary data.</text>
</comment>
<name>A0A5M3Z9D3_ASPTE</name>
<keyword evidence="2" id="KW-1185">Reference proteome</keyword>
<accession>A0A5M3Z9D3</accession>
<dbReference type="AlphaFoldDB" id="A0A5M3Z9D3"/>
<proteinExistence type="predicted"/>
<evidence type="ECO:0000313" key="1">
    <source>
        <dbReference type="EMBL" id="GFF19038.1"/>
    </source>
</evidence>
<organism evidence="1 2">
    <name type="scientific">Aspergillus terreus</name>
    <dbReference type="NCBI Taxonomy" id="33178"/>
    <lineage>
        <taxon>Eukaryota</taxon>
        <taxon>Fungi</taxon>
        <taxon>Dikarya</taxon>
        <taxon>Ascomycota</taxon>
        <taxon>Pezizomycotina</taxon>
        <taxon>Eurotiomycetes</taxon>
        <taxon>Eurotiomycetidae</taxon>
        <taxon>Eurotiales</taxon>
        <taxon>Aspergillaceae</taxon>
        <taxon>Aspergillus</taxon>
        <taxon>Aspergillus subgen. Circumdati</taxon>
    </lineage>
</organism>
<gene>
    <name evidence="1" type="ORF">ATEIFO6365_0009040100</name>
</gene>
<reference evidence="1 2" key="1">
    <citation type="submission" date="2020-01" db="EMBL/GenBank/DDBJ databases">
        <title>Aspergillus terreus IFO 6365 whole genome shotgun sequence.</title>
        <authorList>
            <person name="Kanamasa S."/>
            <person name="Takahashi H."/>
        </authorList>
    </citation>
    <scope>NUCLEOTIDE SEQUENCE [LARGE SCALE GENOMIC DNA]</scope>
    <source>
        <strain evidence="1 2">IFO 6365</strain>
    </source>
</reference>
<sequence length="87" mass="9986">MTKDVNFDIYYANELAHDFYGDGKHLADCVREIYKGKSVKVPDDFESTLTTPPIHFMQVVIPDDMDIKELQEVEVPPGLNIDITDFH</sequence>
<evidence type="ECO:0000313" key="2">
    <source>
        <dbReference type="Proteomes" id="UP000452235"/>
    </source>
</evidence>